<dbReference type="InterPro" id="IPR003772">
    <property type="entry name" value="YceD"/>
</dbReference>
<gene>
    <name evidence="1" type="ORF">ACU52_13580</name>
</gene>
<evidence type="ECO:0000313" key="1">
    <source>
        <dbReference type="EMBL" id="KOO66848.1"/>
    </source>
</evidence>
<comment type="caution">
    <text evidence="1">The sequence shown here is derived from an EMBL/GenBank/DDBJ whole genome shotgun (WGS) entry which is preliminary data.</text>
</comment>
<dbReference type="EMBL" id="LFQU01000042">
    <property type="protein sequence ID" value="KOO66848.1"/>
    <property type="molecule type" value="Genomic_DNA"/>
</dbReference>
<protein>
    <submittedName>
        <fullName evidence="1">Metal-binding protein</fullName>
    </submittedName>
</protein>
<organism evidence="1 2">
    <name type="scientific">Xylanibacter rarus</name>
    <dbReference type="NCBI Taxonomy" id="1676614"/>
    <lineage>
        <taxon>Bacteria</taxon>
        <taxon>Pseudomonadati</taxon>
        <taxon>Bacteroidota</taxon>
        <taxon>Bacteroidia</taxon>
        <taxon>Bacteroidales</taxon>
        <taxon>Prevotellaceae</taxon>
        <taxon>Xylanibacter</taxon>
    </lineage>
</organism>
<keyword evidence="2" id="KW-1185">Reference proteome</keyword>
<reference evidence="1 2" key="1">
    <citation type="submission" date="2015-06" db="EMBL/GenBank/DDBJ databases">
        <title>Prevotella sp. 109, sp. nov., a novel member of the family Prevotellaceae isolated from human faeces.</title>
        <authorList>
            <person name="Shkoporov A.N."/>
            <person name="Chaplin A.V."/>
            <person name="Kafarskaia L.I."/>
            <person name="Efimov B.A."/>
        </authorList>
    </citation>
    <scope>NUCLEOTIDE SEQUENCE [LARGE SCALE GENOMIC DNA]</scope>
    <source>
        <strain evidence="1 2">109</strain>
    </source>
</reference>
<dbReference type="Proteomes" id="UP000036951">
    <property type="component" value="Unassembled WGS sequence"/>
</dbReference>
<evidence type="ECO:0000313" key="2">
    <source>
        <dbReference type="Proteomes" id="UP000036951"/>
    </source>
</evidence>
<dbReference type="AlphaFoldDB" id="A0A8E1QZ90"/>
<dbReference type="Pfam" id="PF02620">
    <property type="entry name" value="YceD"/>
    <property type="match status" value="1"/>
</dbReference>
<dbReference type="OrthoDB" id="1524821at2"/>
<name>A0A8E1QZ90_9BACT</name>
<dbReference type="RefSeq" id="WP_053399179.1">
    <property type="nucleotide sequence ID" value="NZ_DAWBWQ010000156.1"/>
</dbReference>
<proteinExistence type="predicted"/>
<sequence>MCSLESFKIDLKGLKEGETIFKYDLDNAYFEAVDGPEVRSGAVEVELRVQRTSEYFELNFHSEGTVNVPCDICLDDMEQPVSSDNRLTVKFGEEYSEDDDLITVERDEGRLDVSWFIYEFIALSIPIKHVHAPGKCNPAMIKALEEHSAARSSDGDEEKPVDPRWSELEKLKTIIKD</sequence>
<accession>A0A8E1QZ90</accession>